<evidence type="ECO:0000313" key="7">
    <source>
        <dbReference type="EMBL" id="AMD19915.1"/>
    </source>
</evidence>
<dbReference type="EMBL" id="CP014243">
    <property type="protein sequence ID" value="AMD19915.1"/>
    <property type="molecule type" value="Genomic_DNA"/>
</dbReference>
<dbReference type="InterPro" id="IPR011989">
    <property type="entry name" value="ARM-like"/>
</dbReference>
<dbReference type="PANTHER" id="PTHR16023:SF0">
    <property type="entry name" value="PROTEIN VAC14 HOMOLOG"/>
    <property type="match status" value="1"/>
</dbReference>
<dbReference type="InterPro" id="IPR026825">
    <property type="entry name" value="Vac14"/>
</dbReference>
<dbReference type="Gene3D" id="1.25.10.10">
    <property type="entry name" value="Leucine-rich Repeat Variant"/>
    <property type="match status" value="2"/>
</dbReference>
<dbReference type="GO" id="GO:0070772">
    <property type="term" value="C:PAS complex"/>
    <property type="evidence" value="ECO:0007669"/>
    <property type="project" value="InterPro"/>
</dbReference>
<keyword evidence="8" id="KW-1185">Reference proteome</keyword>
<dbReference type="OrthoDB" id="5574975at2759"/>
<dbReference type="PROSITE" id="PS50077">
    <property type="entry name" value="HEAT_REPEAT"/>
    <property type="match status" value="1"/>
</dbReference>
<accession>A0A0X8HR50</accession>
<name>A0A0X8HR50_9SACH</name>
<dbReference type="Proteomes" id="UP000243052">
    <property type="component" value="Chromosome iii"/>
</dbReference>
<dbReference type="RefSeq" id="XP_017986911.1">
    <property type="nucleotide sequence ID" value="XM_018131201.1"/>
</dbReference>
<dbReference type="GO" id="GO:0010008">
    <property type="term" value="C:endosome membrane"/>
    <property type="evidence" value="ECO:0007669"/>
    <property type="project" value="TreeGrafter"/>
</dbReference>
<keyword evidence="3" id="KW-0677">Repeat</keyword>
<evidence type="ECO:0000256" key="5">
    <source>
        <dbReference type="PROSITE-ProRule" id="PRU00103"/>
    </source>
</evidence>
<dbReference type="GO" id="GO:0006661">
    <property type="term" value="P:phosphatidylinositol biosynthetic process"/>
    <property type="evidence" value="ECO:0007669"/>
    <property type="project" value="InterPro"/>
</dbReference>
<protein>
    <submittedName>
        <fullName evidence="7">HCL236Wp</fullName>
    </submittedName>
</protein>
<evidence type="ECO:0000313" key="8">
    <source>
        <dbReference type="Proteomes" id="UP000243052"/>
    </source>
</evidence>
<dbReference type="AlphaFoldDB" id="A0A0X8HR50"/>
<dbReference type="STRING" id="45286.A0A0X8HR50"/>
<evidence type="ECO:0000256" key="4">
    <source>
        <dbReference type="ARBA" id="ARBA00023136"/>
    </source>
</evidence>
<dbReference type="Pfam" id="PF11916">
    <property type="entry name" value="Vac14_Fig4_bd"/>
    <property type="match status" value="1"/>
</dbReference>
<dbReference type="SUPFAM" id="SSF48371">
    <property type="entry name" value="ARM repeat"/>
    <property type="match status" value="1"/>
</dbReference>
<organism evidence="7 8">
    <name type="scientific">Eremothecium sinecaudum</name>
    <dbReference type="NCBI Taxonomy" id="45286"/>
    <lineage>
        <taxon>Eukaryota</taxon>
        <taxon>Fungi</taxon>
        <taxon>Dikarya</taxon>
        <taxon>Ascomycota</taxon>
        <taxon>Saccharomycotina</taxon>
        <taxon>Saccharomycetes</taxon>
        <taxon>Saccharomycetales</taxon>
        <taxon>Saccharomycetaceae</taxon>
        <taxon>Eremothecium</taxon>
    </lineage>
</organism>
<dbReference type="FunFam" id="1.25.10.10:FF:000739">
    <property type="entry name" value="VAC14p Enzyme regulator"/>
    <property type="match status" value="1"/>
</dbReference>
<comment type="subcellular location">
    <subcellularLocation>
        <location evidence="1">Endomembrane system</location>
    </subcellularLocation>
</comment>
<dbReference type="GeneID" id="28723141"/>
<keyword evidence="4" id="KW-0472">Membrane</keyword>
<evidence type="ECO:0000256" key="1">
    <source>
        <dbReference type="ARBA" id="ARBA00004308"/>
    </source>
</evidence>
<dbReference type="GO" id="GO:0000329">
    <property type="term" value="C:fungal-type vacuole membrane"/>
    <property type="evidence" value="ECO:0007669"/>
    <property type="project" value="TreeGrafter"/>
</dbReference>
<dbReference type="Pfam" id="PF12755">
    <property type="entry name" value="Vac14_Fab1_bd"/>
    <property type="match status" value="1"/>
</dbReference>
<evidence type="ECO:0000259" key="6">
    <source>
        <dbReference type="Pfam" id="PF11916"/>
    </source>
</evidence>
<feature type="domain" description="Vacuolar protein 14 C-terminal Fig4-binding" evidence="6">
    <location>
        <begin position="564"/>
        <end position="738"/>
    </location>
</feature>
<sequence>MDKTVVKGLNDKIYEKRKAAAQQLEKIVRDCIANENYELIDRIIEELYRDYAYAMHQPMARNAGLMGLAAAAIALGNKYVATYLNKILPPVLACFGDQNDEVRFYACESLYNIAKIAKGDILVYFNEVFDVLCKISADTDVSVKGAAELLDRLIKDIVSECASTHIAAVNSYPKETPAATTTDPQTGDVIQLDQNIYDQEVSELAFSLPAFIPLLSERIHAINSDTRMFMVSWLQVLESIPGLELVSYLPTFLPGLFNFLTDPQSDVKVVTLALLKSLLLEVEHVSQLQNSLNSKEVQHHYCSDETPSKKPDGVLITERKKSLMNKLEQLSVTENLLDTAKEYDENYSPNNIPASRTSSTERIRTQRSRNGEIYHPGQDVNLDFPRIIEILVNNLGSSEPEIQSVAMNWMQTIIRISPNYILPYLSKILAVLLKILSHVDVRIGEMASQVNAMLIDLTTKFDTTEKINYDSIVNTLTLPFLDSDVTTKIACLDWLILIYHKDPQQLVAHDDSTHLTLLKSLSDKDPRLITKALELLCNLCNDSNEEYVRKFVTNLLKLFKDNDKLLKTRANSIIRQLSAKLSAERIYRTISPIIEDDADIHFNRMIIHSLTTNLITTPELRPLRNKLRSGQDWPLFVTLFKSWSRNPVSLLSMCLVSEMYELAYSVLKLYVDYDLTANDLLQIDLLVQFLESPVFTRLRMQLLEQEKYPYLHKCLYGLLMVLPQSKAFEILNARLNSVSRLPTQPKADGGKLDETLAVSSQRDYRSLLEHFKKVCDNERNSASLCLEENGIDLCDILGSGSKINGNSANRSSARTRGNVDMEISDNDTVILSGL</sequence>
<comment type="similarity">
    <text evidence="2">Belongs to the VAC14 family.</text>
</comment>
<gene>
    <name evidence="7" type="ORF">AW171_hschr31777</name>
</gene>
<proteinExistence type="inferred from homology"/>
<dbReference type="PANTHER" id="PTHR16023">
    <property type="entry name" value="TAX1 BINDING PROTEIN-RELATED"/>
    <property type="match status" value="1"/>
</dbReference>
<reference evidence="7 8" key="1">
    <citation type="submission" date="2016-01" db="EMBL/GenBank/DDBJ databases">
        <title>Genome sequence of the yeast Holleya sinecauda.</title>
        <authorList>
            <person name="Dietrich F.S."/>
        </authorList>
    </citation>
    <scope>NUCLEOTIDE SEQUENCE [LARGE SCALE GENOMIC DNA]</scope>
    <source>
        <strain evidence="7 8">ATCC 58844</strain>
    </source>
</reference>
<dbReference type="InterPro" id="IPR016024">
    <property type="entry name" value="ARM-type_fold"/>
</dbReference>
<evidence type="ECO:0000256" key="2">
    <source>
        <dbReference type="ARBA" id="ARBA00010225"/>
    </source>
</evidence>
<evidence type="ECO:0000256" key="3">
    <source>
        <dbReference type="ARBA" id="ARBA00022737"/>
    </source>
</evidence>
<dbReference type="InterPro" id="IPR021841">
    <property type="entry name" value="VAC14_Fig4p-bd"/>
</dbReference>
<dbReference type="InterPro" id="IPR021133">
    <property type="entry name" value="HEAT_type_2"/>
</dbReference>
<feature type="repeat" description="HEAT" evidence="5">
    <location>
        <begin position="87"/>
        <end position="122"/>
    </location>
</feature>